<dbReference type="Pfam" id="PF00225">
    <property type="entry name" value="Kinesin"/>
    <property type="match status" value="1"/>
</dbReference>
<feature type="coiled-coil region" evidence="8">
    <location>
        <begin position="2960"/>
        <end position="3047"/>
    </location>
</feature>
<dbReference type="GO" id="GO:0005874">
    <property type="term" value="C:microtubule"/>
    <property type="evidence" value="ECO:0007669"/>
    <property type="project" value="TreeGrafter"/>
</dbReference>
<feature type="compositionally biased region" description="Polar residues" evidence="9">
    <location>
        <begin position="3410"/>
        <end position="3424"/>
    </location>
</feature>
<keyword evidence="3 7" id="KW-0067">ATP-binding</keyword>
<dbReference type="InterPro" id="IPR036961">
    <property type="entry name" value="Kinesin_motor_dom_sf"/>
</dbReference>
<feature type="compositionally biased region" description="Basic and acidic residues" evidence="9">
    <location>
        <begin position="3517"/>
        <end position="3526"/>
    </location>
</feature>
<feature type="coiled-coil region" evidence="8">
    <location>
        <begin position="916"/>
        <end position="1040"/>
    </location>
</feature>
<feature type="coiled-coil region" evidence="8">
    <location>
        <begin position="2270"/>
        <end position="2392"/>
    </location>
</feature>
<dbReference type="InterPro" id="IPR001752">
    <property type="entry name" value="Kinesin_motor_dom"/>
</dbReference>
<dbReference type="Gene3D" id="3.40.850.10">
    <property type="entry name" value="Kinesin motor domain"/>
    <property type="match status" value="1"/>
</dbReference>
<dbReference type="Proteomes" id="UP000694843">
    <property type="component" value="Unplaced"/>
</dbReference>
<feature type="compositionally biased region" description="Polar residues" evidence="9">
    <location>
        <begin position="3478"/>
        <end position="3490"/>
    </location>
</feature>
<dbReference type="FunFam" id="3.40.850.10:FF:000177">
    <property type="entry name" value="Kinesin-like protein"/>
    <property type="match status" value="1"/>
</dbReference>
<sequence length="3546" mass="397382">MSDNIKVFVRVRPPLAREEGETLHWKVTGSNSLMQVTAHDKNAATFSFDKVFDQTADNEKIFSEVMQPIVEGALNGINGTVFAYGQTSSGKTHTMLGSAESPGIIPLTIQSIFGGIEDTPHRQYLIRASYMEIYNEQIADLLVGRSNIPGNKGLVVREDTSGNIHVPDLREECVNNQDKLLSMMHRGDRNRQVGCTNMNERSSRSHTIFRIIVESQTAIDGDNSLETGLSEDDVAVTVSHLNLVDLAGSENASQTGTSGDRLKEGGFINKSLSTLGRVISQLSDGESFINYRDSKLTRILQCSLGGNARTAIICTVTPASVGQTQSTLRFASRAKNIKNKPIVNEVLSEAALLKRYSKEIKELQQALERERLSNKADEVLQVKEKLDAVELMNEDLKTKVRKLNEKLVTSSVCRTPGRKKDLKKSRRQTWAAPAVKGRATMCPLDLASINAEFSHPFNGPPAPSSASADMSFCRWTLPQISEAESPTDCSFSTVPDEFTDMSTSILKRLDQSQLDKLDQSLSDGCMRPPPPPARHRTRVSFASTAMPIPEEAADDLPSVTVRRKRGARAPSPPCKVFSDAEAQTDTSLLPKINLLASPCTPRRMSPQRDTLPPSHGLPCSPAAETPRKELRQRIEDLREKLQRKDCCVQELTNELKELQELNEFLSEDFEHREHSLLSKLDYSTDEQQFAYLKSQISSLTRSQQDLEVLLLDANKKLVDQTHQLAMSALAMDELKQENMTLRADAQQLPQLKERCSQLTEDNNKLQKELKAQRDSVGSLEKDRLDFDMMLELKLEQQRHTEQHLRQSLQQAWDDLARLEGSDAAAVQARLQHMAALELQLQELEPLKLQLQERLQHTAALELQLQCAKQAWDDLARLEGSDAAAVQARLQHTAALELQLQELEPLKLQLQERETSNLAQQQKIAEMQAELLQKQKRVEETEASSEALEAAMASLREELEPLKLQVLELEPLKLQVLELEPLKCQLQERETLNLALQEKIEEMQAELQQKQNQVEEAEASSEALEAALASLREELEPLKLQVLELEPLKLQVLELEPLKLQVLELEPLKLQLQELEPLKLQLLELEPLKLQLKEHEALNLALQEKIKEVEAELLHEQKRVEETEASSAAPEAALADRDLHPSQLECREATAAPVESPDSEVDAKVEALQTRCADLERTLELQLVKEAAAADQLAALSELRAALEAKNDSEVRLLAQIAELKLRAEECRQAAQEACENRELMLQELQLMKDNPLSYGLPAGTQEEQNPEMKSNEKVSEAETSSVLVANLVNERPENVPSVDIIVACGANSAANISETIEKLEEHGSEGSSSILCEEAGELPSAQPAVSKLGAKFDASDDLPEENANKSQEIMPDVSKCSVLEDDASKIPMIDQETLVHVEDKEGNEAGPLNVEANDENSDLMKGDLHTSKTEARNERVNDELFTVDIQNQLEDLERNKNALIAKTQEIFALQQKLSQHEDELRHEQAAFDEQKKELEDQLERFRVLKHEFELEKESMEKLRQECIDQKTSFELCSQELKHIQESLESVRLEFSQKERETLLLSQDLEELKDQREQLLQELEDLSDKQRILSSSSKRSFRLMRRVSSAPSSKNEVRPPEVVPEELTIDQLDGIREQLLALQDALLAASCPDAGAAESAALLPYCLICVEAEVESRTWQLLEDFRADYLAHASLCACLQQAAVSKNEPVMESSATVDGRTVESLSRTEVPVSVNAFDDVQDDDLVTVVKSFPSEVSRAVHSSVESQELDGRDLDISSPCNVEHEAQAVHEVTSVEDKTIAGHDSDVLDYSDCDMTMGITFHQHASLMGAASADGALSLEEEMRMASAVNCTTSLNETCTPSLPDEECDASPHMSRSRRFHEYSVLDTIEETVETTNSALPVLDSPKELGAPRQAVAGSDGTIENMGSARVTIDPEVHAELLRQKDNLTRRVADLLADLDDVTCSLDQKMDTIGEKEQLLKQQRQRIELLEKQLEDLNLQTKTASDTKLQLNAEMHEDVKEQRSDSDEDTAVKPSTLHDTVKCTVQVDGPTIDDLKQKLAEANLEVEEMHCLRWRVADLEEQRDGLIAEIDVLRNALSNLKKEEVHIDAGIPPGSGTDSKLDFEATRETFETSIVQTSKSITSITPVKNVDTSVDREVTEFKTEPAATVVMVENADDKYLTNNLPIGDSLKDSMKDELIVNVNESLSKQEISTDPCETIVSEIHLEKGEIEMASPKPLPSSPGTINLTPCVKMSSDLMTSDNLEPECTVRPCQDCERLKSEISCLQRDLDDKNSELSRVSTLHEDAMKKLEELQNRVSSLSANDTKMENEMTNFTKRCDALQSECADKSSTIENQKLIIAELTDKVEVMVQEHSNIVKELEQNLKTEKIKFEEVKEELFQKKALALELEASKCSTEEHLLAELSVKNENLQSLSSQLAAVKKDLADCRTAHAALVSLCASCSQKLTLASAVDSEMPLPDLRLLDAADSSEVFRMEDAIEYVVKKFLSTHEESRRKSTDVENLRQIIDRKNEDMKALRNEHQEELSKVLALVQRKEEEKEDALREKERLGEEIEVQLRHQLDSKIKQLKQLEESASELEQEIKLKENHVENLSLQLMDEEKKVSELNEELASLRKSMLELSQDNDKRKRNIAELTDEVSRLRDCSALLSEVQSNYEDALALIEALKAEASARQDAQDAHNDELKREKEKSSYLQERLNLASKLEAELESKNENLTEDVCRLSQIVEKHEQEISEKEQKLLSLQAENCELLSRNTEKDAKLCALINSNSSYECKVIEQETKYQNIVRELSACQKVISEKEQQFNSLVKVHSLCEDKISSLTIEQGREKHHSQELIHMRQKLSEKEQQYLALSLDYDKYAKSYCEMQLSLEKVIKEKEITIAELSRRIREGDGQRASLQSSVQELEAKYSKLVTSLRVPSELYTLLPQETRKSYLEALIRCHQNENGSLDCNLQIQSYEKQLADLERQVADLKEQLQAKEGRCRKLNEEAEDLVRRYKKEAAALELSKSQLVMENKSLGETVALMQQQIQRLQRTDVIKDSSNIISGTAAQNQGGPERKNDVAESEELKSYRQRLEAKESECQELEEAAQYYERQIGYYKADEKTLKSQVQQLSSENKSKSEECERLSARAVTLEEQLSLLQTDCSELRANVKKLEEEVEALRAAKARPTPDSLGSLSSSSQRAARKAQVAQFESLSLAEEEISELREKLKYAENKASRYLEELRRLQNATPLNDTVCQLQPSASNKKASVGTPPVDGGKVVAPVKNSPDFCYDGGSHMVLSSQVLDLRRDIYQMDKAKKSLEKEVKSLSLQLEHYKTKAQQWKTSSLMHQKAVAKLKDDVASLKNTSSKYQTANEPRDVLKEFNNYRGDAPRKEEFLTDNTKAAENIPPEFTLASPRMSSSLKPSGCTVSGRSADKTSRQTSPSHETPMTMSAAVIKGVPFVDAARPSGGYSQAFATTLPKGLESESSQRPAYSSSRFGPGSLGTGPSAVYNSSSRLAPLPLGRSRDEEKGSDKYFLPKKSIHNPSDEDCKTQ</sequence>
<dbReference type="PROSITE" id="PS50067">
    <property type="entry name" value="KINESIN_MOTOR_2"/>
    <property type="match status" value="1"/>
</dbReference>
<feature type="coiled-coil region" evidence="8">
    <location>
        <begin position="1216"/>
        <end position="1250"/>
    </location>
</feature>
<dbReference type="OMA" id="HSIMQLI"/>
<protein>
    <submittedName>
        <fullName evidence="12">Centromere-associated protein E</fullName>
    </submittedName>
</protein>
<feature type="coiled-coil region" evidence="8">
    <location>
        <begin position="353"/>
        <end position="406"/>
    </location>
</feature>
<feature type="coiled-coil region" evidence="8">
    <location>
        <begin position="2514"/>
        <end position="2682"/>
    </location>
</feature>
<keyword evidence="2 7" id="KW-0547">Nucleotide-binding</keyword>
<evidence type="ECO:0000259" key="10">
    <source>
        <dbReference type="PROSITE" id="PS50067"/>
    </source>
</evidence>
<feature type="compositionally biased region" description="Basic and acidic residues" evidence="9">
    <location>
        <begin position="3068"/>
        <end position="3077"/>
    </location>
</feature>
<accession>A0A979FGD4</accession>
<feature type="coiled-coil region" evidence="8">
    <location>
        <begin position="748"/>
        <end position="782"/>
    </location>
</feature>
<dbReference type="InterPro" id="IPR027417">
    <property type="entry name" value="P-loop_NTPase"/>
</dbReference>
<dbReference type="InterPro" id="IPR027640">
    <property type="entry name" value="Kinesin-like_fam"/>
</dbReference>
<dbReference type="SMART" id="SM00129">
    <property type="entry name" value="KISc"/>
    <property type="match status" value="1"/>
</dbReference>
<dbReference type="PANTHER" id="PTHR47968:SF75">
    <property type="entry name" value="CENTROMERE-ASSOCIATED PROTEIN E"/>
    <property type="match status" value="1"/>
</dbReference>
<evidence type="ECO:0000313" key="12">
    <source>
        <dbReference type="RefSeq" id="XP_047735980.1"/>
    </source>
</evidence>
<dbReference type="GO" id="GO:0000278">
    <property type="term" value="P:mitotic cell cycle"/>
    <property type="evidence" value="ECO:0007669"/>
    <property type="project" value="TreeGrafter"/>
</dbReference>
<keyword evidence="4 8" id="KW-0175">Coiled coil</keyword>
<evidence type="ECO:0000256" key="9">
    <source>
        <dbReference type="SAM" id="MobiDB-lite"/>
    </source>
</evidence>
<feature type="compositionally biased region" description="Polar residues" evidence="9">
    <location>
        <begin position="3432"/>
        <end position="3443"/>
    </location>
</feature>
<feature type="coiled-coil region" evidence="8">
    <location>
        <begin position="1933"/>
        <end position="2002"/>
    </location>
</feature>
<feature type="coiled-coil region" evidence="8">
    <location>
        <begin position="1442"/>
        <end position="1591"/>
    </location>
</feature>
<dbReference type="PROSITE" id="PS00411">
    <property type="entry name" value="KINESIN_MOTOR_1"/>
    <property type="match status" value="1"/>
</dbReference>
<feature type="coiled-coil region" evidence="8">
    <location>
        <begin position="3208"/>
        <end position="3242"/>
    </location>
</feature>
<feature type="region of interest" description="Disordered" evidence="9">
    <location>
        <begin position="1403"/>
        <end position="1422"/>
    </location>
</feature>
<dbReference type="GO" id="GO:0005524">
    <property type="term" value="F:ATP binding"/>
    <property type="evidence" value="ECO:0007669"/>
    <property type="project" value="UniProtKB-UniRule"/>
</dbReference>
<dbReference type="SUPFAM" id="SSF52540">
    <property type="entry name" value="P-loop containing nucleoside triphosphate hydrolases"/>
    <property type="match status" value="1"/>
</dbReference>
<keyword evidence="11" id="KW-1185">Reference proteome</keyword>
<evidence type="ECO:0000256" key="2">
    <source>
        <dbReference type="ARBA" id="ARBA00022741"/>
    </source>
</evidence>
<dbReference type="PANTHER" id="PTHR47968">
    <property type="entry name" value="CENTROMERE PROTEIN E"/>
    <property type="match status" value="1"/>
</dbReference>
<feature type="region of interest" description="Disordered" evidence="9">
    <location>
        <begin position="597"/>
        <end position="628"/>
    </location>
</feature>
<keyword evidence="6" id="KW-0206">Cytoskeleton</keyword>
<gene>
    <name evidence="12" type="primary">LOC108683222</name>
</gene>
<evidence type="ECO:0000313" key="11">
    <source>
        <dbReference type="Proteomes" id="UP000694843"/>
    </source>
</evidence>
<evidence type="ECO:0000256" key="7">
    <source>
        <dbReference type="PROSITE-ProRule" id="PRU00283"/>
    </source>
</evidence>
<evidence type="ECO:0000256" key="6">
    <source>
        <dbReference type="ARBA" id="ARBA00023212"/>
    </source>
</evidence>
<feature type="region of interest" description="Disordered" evidence="9">
    <location>
        <begin position="3405"/>
        <end position="3443"/>
    </location>
</feature>
<reference evidence="12" key="1">
    <citation type="submission" date="2025-08" db="UniProtKB">
        <authorList>
            <consortium name="RefSeq"/>
        </authorList>
    </citation>
    <scope>IDENTIFICATION</scope>
    <source>
        <tissue evidence="12">Whole organism</tissue>
    </source>
</reference>
<feature type="domain" description="Kinesin motor" evidence="10">
    <location>
        <begin position="4"/>
        <end position="337"/>
    </location>
</feature>
<feature type="coiled-coil region" evidence="8">
    <location>
        <begin position="3080"/>
        <end position="3177"/>
    </location>
</feature>
<feature type="coiled-coil region" evidence="8">
    <location>
        <begin position="1091"/>
        <end position="1125"/>
    </location>
</feature>
<name>A0A979FGD4_HYAAZ</name>
<dbReference type="GeneID" id="108683222"/>
<feature type="coiled-coil region" evidence="8">
    <location>
        <begin position="2707"/>
        <end position="2759"/>
    </location>
</feature>
<evidence type="ECO:0000256" key="4">
    <source>
        <dbReference type="ARBA" id="ARBA00023054"/>
    </source>
</evidence>
<feature type="region of interest" description="Disordered" evidence="9">
    <location>
        <begin position="3058"/>
        <end position="3077"/>
    </location>
</feature>
<keyword evidence="6" id="KW-0963">Cytoplasm</keyword>
<evidence type="ECO:0000256" key="8">
    <source>
        <dbReference type="SAM" id="Coils"/>
    </source>
</evidence>
<feature type="region of interest" description="Disordered" evidence="9">
    <location>
        <begin position="3474"/>
        <end position="3546"/>
    </location>
</feature>
<evidence type="ECO:0000256" key="3">
    <source>
        <dbReference type="ARBA" id="ARBA00022840"/>
    </source>
</evidence>
<dbReference type="RefSeq" id="XP_047735980.1">
    <property type="nucleotide sequence ID" value="XM_047880024.1"/>
</dbReference>
<evidence type="ECO:0000256" key="1">
    <source>
        <dbReference type="ARBA" id="ARBA00004245"/>
    </source>
</evidence>
<keyword evidence="5 7" id="KW-0505">Motor protein</keyword>
<proteinExistence type="inferred from homology"/>
<dbReference type="InterPro" id="IPR019821">
    <property type="entry name" value="Kinesin_motor_CS"/>
</dbReference>
<organism evidence="11 12">
    <name type="scientific">Hyalella azteca</name>
    <name type="common">Amphipod</name>
    <dbReference type="NCBI Taxonomy" id="294128"/>
    <lineage>
        <taxon>Eukaryota</taxon>
        <taxon>Metazoa</taxon>
        <taxon>Ecdysozoa</taxon>
        <taxon>Arthropoda</taxon>
        <taxon>Crustacea</taxon>
        <taxon>Multicrustacea</taxon>
        <taxon>Malacostraca</taxon>
        <taxon>Eumalacostraca</taxon>
        <taxon>Peracarida</taxon>
        <taxon>Amphipoda</taxon>
        <taxon>Senticaudata</taxon>
        <taxon>Talitrida</taxon>
        <taxon>Talitroidea</taxon>
        <taxon>Hyalellidae</taxon>
        <taxon>Hyalella</taxon>
    </lineage>
</organism>
<dbReference type="GO" id="GO:0007018">
    <property type="term" value="P:microtubule-based movement"/>
    <property type="evidence" value="ECO:0007669"/>
    <property type="project" value="InterPro"/>
</dbReference>
<feature type="binding site" evidence="7">
    <location>
        <begin position="85"/>
        <end position="92"/>
    </location>
    <ligand>
        <name>ATP</name>
        <dbReference type="ChEBI" id="CHEBI:30616"/>
    </ligand>
</feature>
<evidence type="ECO:0000256" key="5">
    <source>
        <dbReference type="ARBA" id="ARBA00023175"/>
    </source>
</evidence>
<dbReference type="GO" id="GO:0008017">
    <property type="term" value="F:microtubule binding"/>
    <property type="evidence" value="ECO:0007669"/>
    <property type="project" value="InterPro"/>
</dbReference>
<dbReference type="PRINTS" id="PR00380">
    <property type="entry name" value="KINESINHEAVY"/>
</dbReference>
<feature type="coiled-coil region" evidence="8">
    <location>
        <begin position="2047"/>
        <end position="2098"/>
    </location>
</feature>
<dbReference type="OrthoDB" id="6362760at2759"/>
<dbReference type="GO" id="GO:0003777">
    <property type="term" value="F:microtubule motor activity"/>
    <property type="evidence" value="ECO:0007669"/>
    <property type="project" value="InterPro"/>
</dbReference>
<comment type="subcellular location">
    <subcellularLocation>
        <location evidence="1">Cytoplasm</location>
        <location evidence="1">Cytoskeleton</location>
    </subcellularLocation>
</comment>
<comment type="similarity">
    <text evidence="7">Belongs to the TRAFAC class myosin-kinesin ATPase superfamily. Kinesin family.</text>
</comment>
<dbReference type="KEGG" id="hazt:108683222"/>